<proteinExistence type="predicted"/>
<comment type="caution">
    <text evidence="4">The sequence shown here is derived from an EMBL/GenBank/DDBJ whole genome shotgun (WGS) entry which is preliminary data.</text>
</comment>
<dbReference type="PROSITE" id="PS51125">
    <property type="entry name" value="NHL"/>
    <property type="match status" value="2"/>
</dbReference>
<dbReference type="PANTHER" id="PTHR24104">
    <property type="entry name" value="E3 UBIQUITIN-PROTEIN LIGASE NHLRC1-RELATED"/>
    <property type="match status" value="1"/>
</dbReference>
<dbReference type="Gene3D" id="2.120.10.30">
    <property type="entry name" value="TolB, C-terminal domain"/>
    <property type="match status" value="1"/>
</dbReference>
<sequence length="105" mass="11611">MEAYGDKNIYAGIPGRPGNSAAQLNGPQGVILDKYGNLYIADCTNNRIQMFCPNAVFGITIAGTGRVGNGSNELYFPRDVAFDSEMNLYVTDTYNYRIQKFARIQ</sequence>
<name>A0A820B5M0_9BILA</name>
<evidence type="ECO:0000256" key="2">
    <source>
        <dbReference type="PROSITE-ProRule" id="PRU00504"/>
    </source>
</evidence>
<evidence type="ECO:0008006" key="6">
    <source>
        <dbReference type="Google" id="ProtNLM"/>
    </source>
</evidence>
<reference evidence="4" key="1">
    <citation type="submission" date="2021-02" db="EMBL/GenBank/DDBJ databases">
        <authorList>
            <person name="Nowell W R."/>
        </authorList>
    </citation>
    <scope>NUCLEOTIDE SEQUENCE</scope>
</reference>
<dbReference type="InterPro" id="IPR050952">
    <property type="entry name" value="TRIM-NHL_E3_ligases"/>
</dbReference>
<dbReference type="PANTHER" id="PTHR24104:SF25">
    <property type="entry name" value="PROTEIN LIN-41"/>
    <property type="match status" value="1"/>
</dbReference>
<organism evidence="4 5">
    <name type="scientific">Adineta steineri</name>
    <dbReference type="NCBI Taxonomy" id="433720"/>
    <lineage>
        <taxon>Eukaryota</taxon>
        <taxon>Metazoa</taxon>
        <taxon>Spiralia</taxon>
        <taxon>Gnathifera</taxon>
        <taxon>Rotifera</taxon>
        <taxon>Eurotatoria</taxon>
        <taxon>Bdelloidea</taxon>
        <taxon>Adinetida</taxon>
        <taxon>Adinetidae</taxon>
        <taxon>Adineta</taxon>
    </lineage>
</organism>
<dbReference type="Pfam" id="PF01436">
    <property type="entry name" value="NHL"/>
    <property type="match status" value="2"/>
</dbReference>
<dbReference type="InterPro" id="IPR001258">
    <property type="entry name" value="NHL_repeat"/>
</dbReference>
<evidence type="ECO:0000256" key="1">
    <source>
        <dbReference type="ARBA" id="ARBA00022737"/>
    </source>
</evidence>
<dbReference type="Proteomes" id="UP000663868">
    <property type="component" value="Unassembled WGS sequence"/>
</dbReference>
<keyword evidence="1" id="KW-0677">Repeat</keyword>
<protein>
    <recommendedName>
        <fullName evidence="6">NHL repeat containing protein-like protein</fullName>
    </recommendedName>
</protein>
<feature type="repeat" description="NHL" evidence="2">
    <location>
        <begin position="65"/>
        <end position="104"/>
    </location>
</feature>
<dbReference type="InterPro" id="IPR011042">
    <property type="entry name" value="6-blade_b-propeller_TolB-like"/>
</dbReference>
<dbReference type="AlphaFoldDB" id="A0A820B5M0"/>
<evidence type="ECO:0000313" key="5">
    <source>
        <dbReference type="Proteomes" id="UP000663868"/>
    </source>
</evidence>
<evidence type="ECO:0000256" key="3">
    <source>
        <dbReference type="SAM" id="MobiDB-lite"/>
    </source>
</evidence>
<dbReference type="EMBL" id="CAJOBB010007848">
    <property type="protein sequence ID" value="CAF4195813.1"/>
    <property type="molecule type" value="Genomic_DNA"/>
</dbReference>
<feature type="region of interest" description="Disordered" evidence="3">
    <location>
        <begin position="1"/>
        <end position="20"/>
    </location>
</feature>
<accession>A0A820B5M0</accession>
<dbReference type="GO" id="GO:0008270">
    <property type="term" value="F:zinc ion binding"/>
    <property type="evidence" value="ECO:0007669"/>
    <property type="project" value="UniProtKB-KW"/>
</dbReference>
<evidence type="ECO:0000313" key="4">
    <source>
        <dbReference type="EMBL" id="CAF4195813.1"/>
    </source>
</evidence>
<feature type="repeat" description="NHL" evidence="2">
    <location>
        <begin position="11"/>
        <end position="54"/>
    </location>
</feature>
<dbReference type="SUPFAM" id="SSF63829">
    <property type="entry name" value="Calcium-dependent phosphotriesterase"/>
    <property type="match status" value="1"/>
</dbReference>
<gene>
    <name evidence="4" type="ORF">KXQ929_LOCUS39801</name>
</gene>